<feature type="transmembrane region" description="Helical" evidence="2">
    <location>
        <begin position="235"/>
        <end position="257"/>
    </location>
</feature>
<feature type="region of interest" description="Disordered" evidence="1">
    <location>
        <begin position="115"/>
        <end position="137"/>
    </location>
</feature>
<sequence>MANTQDTSPFMFDLGTYEKESQADINMGRKLQKGATRVGSVRSGRSGRSARSEQSGQSGRNGQSGPSEKSDRNGQSDPSEKSERRKGKYNKVDGSMKAAAEKVIPSFASLYSRQSTHASSTSPPSSLSSLSRSSRSNNQLTMRFSLETSSTMSSSQPYVDNPHLNRSSFDFSDTSASSSAFSSGSSSSCETSLLSFPSKSHVHKGGKSYHKNYRDVSEQMCMHVEKEYISVADTVAVVSAYSATVATGIPICLTILYRLLFCVKYKVILTLIVKNILFLLFRSYKLNEYRLIEKEKHKKNKSNLDFHFYNIFNFDSESNSYFRKENGKNKKKKSPFIEKNMNSRINEESNSTRQKRKFPKSIHPMKSIDTSEIGKDKKEHEEQDRKQDREQDREQNKEQDREQNKEQDREQNREQKRAQKRVRKKKKKKVGVLQIFKDEFKENKKKIILKKGTLMGITPSEQLSPLKGEDNGRIIIDDNKVDGVIPVGGGKSKRKVRLSWREKRQLRKKYRKFVNFIHKLKYKREIPIYRFTIRDHFIAMYNFLCKRFNTSNFVYFDDKVIFSYFTNIRLILVMILDYLLKIGITIFFILILMNNHIFINNQKVVYIHDFPIKYNSEKEIYFPDNFDLSNYQGLKLPEQFININYINTDIENVNKRIYKRYKPNGFVNLDIPDNIFKLRWDEIFIHFTIFIRALFNCKYVHYRREIGGKKASICREGKKDELRYSVSISILFLLCKYGYAPINLNSLLFGKNILNNILLIDNINSFTWVNILYEEIPLVPDKNSPYITCRDILKYYSEEGFFSSESTKKRLYL</sequence>
<feature type="compositionally biased region" description="Low complexity" evidence="1">
    <location>
        <begin position="34"/>
        <end position="67"/>
    </location>
</feature>
<keyword evidence="2" id="KW-0812">Transmembrane</keyword>
<evidence type="ECO:0000313" key="4">
    <source>
        <dbReference type="Proteomes" id="UP000078546"/>
    </source>
</evidence>
<dbReference type="EMBL" id="FLQV01001994">
    <property type="protein sequence ID" value="SBT00571.1"/>
    <property type="molecule type" value="Genomic_DNA"/>
</dbReference>
<evidence type="ECO:0000256" key="2">
    <source>
        <dbReference type="SAM" id="Phobius"/>
    </source>
</evidence>
<proteinExistence type="predicted"/>
<reference evidence="4" key="1">
    <citation type="submission" date="2016-05" db="EMBL/GenBank/DDBJ databases">
        <authorList>
            <person name="Naeem Raeece"/>
        </authorList>
    </citation>
    <scope>NUCLEOTIDE SEQUENCE [LARGE SCALE GENOMIC DNA]</scope>
</reference>
<evidence type="ECO:0000313" key="3">
    <source>
        <dbReference type="EMBL" id="SBT00571.1"/>
    </source>
</evidence>
<name>A0A1A8X9R8_PLAOA</name>
<feature type="compositionally biased region" description="Low complexity" evidence="1">
    <location>
        <begin position="119"/>
        <end position="136"/>
    </location>
</feature>
<feature type="compositionally biased region" description="Polar residues" evidence="1">
    <location>
        <begin position="340"/>
        <end position="352"/>
    </location>
</feature>
<feature type="compositionally biased region" description="Basic residues" evidence="1">
    <location>
        <begin position="418"/>
        <end position="428"/>
    </location>
</feature>
<organism evidence="3 4">
    <name type="scientific">Plasmodium ovale curtisi</name>
    <dbReference type="NCBI Taxonomy" id="864141"/>
    <lineage>
        <taxon>Eukaryota</taxon>
        <taxon>Sar</taxon>
        <taxon>Alveolata</taxon>
        <taxon>Apicomplexa</taxon>
        <taxon>Aconoidasida</taxon>
        <taxon>Haemosporida</taxon>
        <taxon>Plasmodiidae</taxon>
        <taxon>Plasmodium</taxon>
        <taxon>Plasmodium (Plasmodium)</taxon>
    </lineage>
</organism>
<gene>
    <name evidence="3" type="ORF">POVCU1_060910</name>
</gene>
<evidence type="ECO:0000256" key="1">
    <source>
        <dbReference type="SAM" id="MobiDB-lite"/>
    </source>
</evidence>
<protein>
    <submittedName>
        <fullName evidence="3">Uncharacterized protein</fullName>
    </submittedName>
</protein>
<feature type="compositionally biased region" description="Basic and acidic residues" evidence="1">
    <location>
        <begin position="68"/>
        <end position="83"/>
    </location>
</feature>
<accession>A0A1A8X9R8</accession>
<keyword evidence="2" id="KW-1133">Transmembrane helix</keyword>
<feature type="compositionally biased region" description="Basic and acidic residues" evidence="1">
    <location>
        <begin position="372"/>
        <end position="417"/>
    </location>
</feature>
<feature type="region of interest" description="Disordered" evidence="1">
    <location>
        <begin position="23"/>
        <end position="98"/>
    </location>
</feature>
<feature type="transmembrane region" description="Helical" evidence="2">
    <location>
        <begin position="570"/>
        <end position="593"/>
    </location>
</feature>
<dbReference type="Proteomes" id="UP000078546">
    <property type="component" value="Unassembled WGS sequence"/>
</dbReference>
<feature type="transmembrane region" description="Helical" evidence="2">
    <location>
        <begin position="263"/>
        <end position="281"/>
    </location>
</feature>
<keyword evidence="2" id="KW-0472">Membrane</keyword>
<dbReference type="AlphaFoldDB" id="A0A1A8X9R8"/>
<feature type="region of interest" description="Disordered" evidence="1">
    <location>
        <begin position="323"/>
        <end position="428"/>
    </location>
</feature>